<dbReference type="Proteomes" id="UP000018291">
    <property type="component" value="Unassembled WGS sequence"/>
</dbReference>
<sequence>MSTSTHPAPPHTVQHHPDDPALEVWIPVDDVVEPQVSIVIPALNEAITMETFVAWCHQGLADAGVRGEILIVDSSDDDTPQIAVAGGARVLRTPKRGLGRAYLDSIAVIRAPWVIMGDADCTYDFRLLAPFIDAFQDDCEFVMGSRWKGTIEDGSMPALHRYFGTPFTTWILNLLYNSDFSDIHCGMRGLTLDALERMQLVSQSWEYASEMVIKSVHLGLRTQEVPVRFLKDAEGRVSHHKRAGWFSPFAAAWINLKAMFIHGADFFLVRPGLAALVVGLLLTVPLVAGPLTVAGVTFTTTTMIFGLVVSTLGIFSYQLGLLARVIYDRRGMTTQRLLRRYRYTRTVGSTMVGGVLGALATLPLLVRYVTRDFTLTKGDLPVAHLAIAGLTLGVTCFATFAFTLLLHALAATRRR</sequence>
<dbReference type="HOGENOM" id="CLU_033536_4_0_11"/>
<dbReference type="AlphaFoldDB" id="R4YZL6"/>
<dbReference type="InterPro" id="IPR001173">
    <property type="entry name" value="Glyco_trans_2-like"/>
</dbReference>
<evidence type="ECO:0000256" key="2">
    <source>
        <dbReference type="SAM" id="Phobius"/>
    </source>
</evidence>
<dbReference type="CDD" id="cd04179">
    <property type="entry name" value="DPM_DPG-synthase_like"/>
    <property type="match status" value="1"/>
</dbReference>
<feature type="transmembrane region" description="Helical" evidence="2">
    <location>
        <begin position="304"/>
        <end position="327"/>
    </location>
</feature>
<dbReference type="PANTHER" id="PTHR48090:SF7">
    <property type="entry name" value="RFBJ PROTEIN"/>
    <property type="match status" value="1"/>
</dbReference>
<keyword evidence="5" id="KW-1185">Reference proteome</keyword>
<feature type="domain" description="Glycosyltransferase 2-like" evidence="3">
    <location>
        <begin position="37"/>
        <end position="196"/>
    </location>
</feature>
<feature type="transmembrane region" description="Helical" evidence="2">
    <location>
        <begin position="273"/>
        <end position="298"/>
    </location>
</feature>
<dbReference type="Gene3D" id="3.90.550.10">
    <property type="entry name" value="Spore Coat Polysaccharide Biosynthesis Protein SpsA, Chain A"/>
    <property type="match status" value="1"/>
</dbReference>
<keyword evidence="2" id="KW-1133">Transmembrane helix</keyword>
<organism evidence="4 5">
    <name type="scientific">Candidatus Neomicrothrix parvicella RN1</name>
    <dbReference type="NCBI Taxonomy" id="1229780"/>
    <lineage>
        <taxon>Bacteria</taxon>
        <taxon>Bacillati</taxon>
        <taxon>Actinomycetota</taxon>
        <taxon>Acidimicrobiia</taxon>
        <taxon>Acidimicrobiales</taxon>
        <taxon>Microthrixaceae</taxon>
        <taxon>Candidatus Neomicrothrix</taxon>
    </lineage>
</organism>
<dbReference type="STRING" id="1229780.BN381_330089"/>
<keyword evidence="2" id="KW-0472">Membrane</keyword>
<gene>
    <name evidence="4" type="ORF">BN381_330089</name>
</gene>
<evidence type="ECO:0000256" key="1">
    <source>
        <dbReference type="ARBA" id="ARBA00006739"/>
    </source>
</evidence>
<dbReference type="OrthoDB" id="9797819at2"/>
<keyword evidence="4" id="KW-0808">Transferase</keyword>
<dbReference type="Pfam" id="PF00535">
    <property type="entry name" value="Glycos_transf_2"/>
    <property type="match status" value="1"/>
</dbReference>
<dbReference type="SUPFAM" id="SSF53448">
    <property type="entry name" value="Nucleotide-diphospho-sugar transferases"/>
    <property type="match status" value="1"/>
</dbReference>
<evidence type="ECO:0000313" key="5">
    <source>
        <dbReference type="Proteomes" id="UP000018291"/>
    </source>
</evidence>
<dbReference type="EMBL" id="CANL01000027">
    <property type="protein sequence ID" value="CCM64104.1"/>
    <property type="molecule type" value="Genomic_DNA"/>
</dbReference>
<feature type="transmembrane region" description="Helical" evidence="2">
    <location>
        <begin position="386"/>
        <end position="410"/>
    </location>
</feature>
<dbReference type="PANTHER" id="PTHR48090">
    <property type="entry name" value="UNDECAPRENYL-PHOSPHATE 4-DEOXY-4-FORMAMIDO-L-ARABINOSE TRANSFERASE-RELATED"/>
    <property type="match status" value="1"/>
</dbReference>
<evidence type="ECO:0000313" key="4">
    <source>
        <dbReference type="EMBL" id="CCM64104.1"/>
    </source>
</evidence>
<feature type="transmembrane region" description="Helical" evidence="2">
    <location>
        <begin position="347"/>
        <end position="366"/>
    </location>
</feature>
<comment type="similarity">
    <text evidence="1">Belongs to the glycosyltransferase 2 family.</text>
</comment>
<dbReference type="InterPro" id="IPR050256">
    <property type="entry name" value="Glycosyltransferase_2"/>
</dbReference>
<accession>R4YZL6</accession>
<reference evidence="4 5" key="1">
    <citation type="journal article" date="2013" name="ISME J.">
        <title>Metabolic model for the filamentous 'Candidatus Microthrix parvicella' based on genomic and metagenomic analyses.</title>
        <authorList>
            <person name="Jon McIlroy S."/>
            <person name="Kristiansen R."/>
            <person name="Albertsen M."/>
            <person name="Michael Karst S."/>
            <person name="Rossetti S."/>
            <person name="Lund Nielsen J."/>
            <person name="Tandoi V."/>
            <person name="James Seviour R."/>
            <person name="Nielsen P.H."/>
        </authorList>
    </citation>
    <scope>NUCLEOTIDE SEQUENCE [LARGE SCALE GENOMIC DNA]</scope>
    <source>
        <strain evidence="4 5">RN1</strain>
    </source>
</reference>
<proteinExistence type="inferred from homology"/>
<name>R4YZL6_9ACTN</name>
<dbReference type="eggNOG" id="COG0463">
    <property type="taxonomic scope" value="Bacteria"/>
</dbReference>
<comment type="caution">
    <text evidence="4">The sequence shown here is derived from an EMBL/GenBank/DDBJ whole genome shotgun (WGS) entry which is preliminary data.</text>
</comment>
<protein>
    <submittedName>
        <fullName evidence="4">Glycosyl transferase family 2</fullName>
    </submittedName>
</protein>
<evidence type="ECO:0000259" key="3">
    <source>
        <dbReference type="Pfam" id="PF00535"/>
    </source>
</evidence>
<dbReference type="RefSeq" id="WP_012227694.1">
    <property type="nucleotide sequence ID" value="NZ_HG422565.1"/>
</dbReference>
<dbReference type="InterPro" id="IPR029044">
    <property type="entry name" value="Nucleotide-diphossugar_trans"/>
</dbReference>
<keyword evidence="2" id="KW-0812">Transmembrane</keyword>
<dbReference type="GO" id="GO:0016740">
    <property type="term" value="F:transferase activity"/>
    <property type="evidence" value="ECO:0007669"/>
    <property type="project" value="UniProtKB-KW"/>
</dbReference>